<dbReference type="EMBL" id="FJOG01000008">
    <property type="protein sequence ID" value="CZR56532.1"/>
    <property type="molecule type" value="Genomic_DNA"/>
</dbReference>
<dbReference type="PANTHER" id="PTHR47338:SF5">
    <property type="entry name" value="ZN(II)2CYS6 TRANSCRIPTION FACTOR (EUROFUNG)"/>
    <property type="match status" value="1"/>
</dbReference>
<dbReference type="InterPro" id="IPR050815">
    <property type="entry name" value="TF_fung"/>
</dbReference>
<proteinExistence type="predicted"/>
<keyword evidence="5" id="KW-0539">Nucleus</keyword>
<dbReference type="Pfam" id="PF04082">
    <property type="entry name" value="Fungal_trans"/>
    <property type="match status" value="1"/>
</dbReference>
<keyword evidence="4" id="KW-0804">Transcription</keyword>
<keyword evidence="8" id="KW-1185">Reference proteome</keyword>
<sequence>MQAQIMSPPTQRGAPESPWKSYRLIDADNSPALENELNLRPQLSTEAELELIEVFFQSIQPQYPLFQKPKFLCHYATGQLQESLLSAVFAISAAHSVNIEVVALGPSSVSDSYALSAWHACSGIMVSGAPAGVDDLQALFLLALFEFRNSPNRRACSLAGNLVRLAFYYGLHLIDGSDCTFVDRNGTNAAEIEELRYLWWSIYTLDTICNVAVAAPSNTDLDMVYTSLPSGTIENWTKGELSPHGGDRIFLRKDFQQMSDTLRRISKNWAKTDKNFEVDVNFSIRIMITSRLGEACNLQQLARYASTTSISHKWRAQSDFLAALRLALPAGYLEPKRGLASAESRSDHTIRLENLLEMTHGNRIFSMPKSQDPIDSESWLHDWRTAMDITDDIVQIAKNWDTRTIHLADPAIGYIVFVSMVMIHTDSRLDHLGGRSVLSEECSKNSWQLLVLFLHQLSTYWLLPKALLAAAENFRSAASSAISIADASEILKLLQKPLTFRKQHRRVENRWASGSSNVTLDGDHNRQDISYMNSLNPNFLQGWFNCNELGNF</sequence>
<dbReference type="Proteomes" id="UP000184330">
    <property type="component" value="Unassembled WGS sequence"/>
</dbReference>
<evidence type="ECO:0000313" key="8">
    <source>
        <dbReference type="Proteomes" id="UP000184330"/>
    </source>
</evidence>
<keyword evidence="2" id="KW-0479">Metal-binding</keyword>
<dbReference type="GO" id="GO:0006351">
    <property type="term" value="P:DNA-templated transcription"/>
    <property type="evidence" value="ECO:0007669"/>
    <property type="project" value="InterPro"/>
</dbReference>
<dbReference type="GO" id="GO:0003677">
    <property type="term" value="F:DNA binding"/>
    <property type="evidence" value="ECO:0007669"/>
    <property type="project" value="InterPro"/>
</dbReference>
<dbReference type="GO" id="GO:0005634">
    <property type="term" value="C:nucleus"/>
    <property type="evidence" value="ECO:0007669"/>
    <property type="project" value="UniProtKB-SubCell"/>
</dbReference>
<dbReference type="CDD" id="cd12148">
    <property type="entry name" value="fungal_TF_MHR"/>
    <property type="match status" value="1"/>
</dbReference>
<dbReference type="PANTHER" id="PTHR47338">
    <property type="entry name" value="ZN(II)2CYS6 TRANSCRIPTION FACTOR (EUROFUNG)-RELATED"/>
    <property type="match status" value="1"/>
</dbReference>
<evidence type="ECO:0000256" key="2">
    <source>
        <dbReference type="ARBA" id="ARBA00022723"/>
    </source>
</evidence>
<evidence type="ECO:0000256" key="4">
    <source>
        <dbReference type="ARBA" id="ARBA00023163"/>
    </source>
</evidence>
<evidence type="ECO:0000256" key="1">
    <source>
        <dbReference type="ARBA" id="ARBA00004123"/>
    </source>
</evidence>
<protein>
    <recommendedName>
        <fullName evidence="6">Xylanolytic transcriptional activator regulatory domain-containing protein</fullName>
    </recommendedName>
</protein>
<feature type="domain" description="Xylanolytic transcriptional activator regulatory" evidence="6">
    <location>
        <begin position="52"/>
        <end position="280"/>
    </location>
</feature>
<comment type="subcellular location">
    <subcellularLocation>
        <location evidence="1">Nucleus</location>
    </subcellularLocation>
</comment>
<gene>
    <name evidence="7" type="ORF">PAC_06421</name>
</gene>
<name>A0A1L7WUR8_9HELO</name>
<accession>A0A1L7WUR8</accession>
<dbReference type="InterPro" id="IPR007219">
    <property type="entry name" value="XnlR_reg_dom"/>
</dbReference>
<evidence type="ECO:0000256" key="5">
    <source>
        <dbReference type="ARBA" id="ARBA00023242"/>
    </source>
</evidence>
<evidence type="ECO:0000313" key="7">
    <source>
        <dbReference type="EMBL" id="CZR56532.1"/>
    </source>
</evidence>
<dbReference type="GO" id="GO:0000981">
    <property type="term" value="F:DNA-binding transcription factor activity, RNA polymerase II-specific"/>
    <property type="evidence" value="ECO:0007669"/>
    <property type="project" value="InterPro"/>
</dbReference>
<dbReference type="AlphaFoldDB" id="A0A1L7WUR8"/>
<dbReference type="GO" id="GO:0008270">
    <property type="term" value="F:zinc ion binding"/>
    <property type="evidence" value="ECO:0007669"/>
    <property type="project" value="InterPro"/>
</dbReference>
<organism evidence="7 8">
    <name type="scientific">Phialocephala subalpina</name>
    <dbReference type="NCBI Taxonomy" id="576137"/>
    <lineage>
        <taxon>Eukaryota</taxon>
        <taxon>Fungi</taxon>
        <taxon>Dikarya</taxon>
        <taxon>Ascomycota</taxon>
        <taxon>Pezizomycotina</taxon>
        <taxon>Leotiomycetes</taxon>
        <taxon>Helotiales</taxon>
        <taxon>Mollisiaceae</taxon>
        <taxon>Phialocephala</taxon>
        <taxon>Phialocephala fortinii species complex</taxon>
    </lineage>
</organism>
<evidence type="ECO:0000256" key="3">
    <source>
        <dbReference type="ARBA" id="ARBA00023015"/>
    </source>
</evidence>
<reference evidence="7 8" key="1">
    <citation type="submission" date="2016-03" db="EMBL/GenBank/DDBJ databases">
        <authorList>
            <person name="Ploux O."/>
        </authorList>
    </citation>
    <scope>NUCLEOTIDE SEQUENCE [LARGE SCALE GENOMIC DNA]</scope>
    <source>
        <strain evidence="7 8">UAMH 11012</strain>
    </source>
</reference>
<dbReference type="OrthoDB" id="3362851at2759"/>
<keyword evidence="3" id="KW-0805">Transcription regulation</keyword>
<evidence type="ECO:0000259" key="6">
    <source>
        <dbReference type="Pfam" id="PF04082"/>
    </source>
</evidence>